<feature type="transmembrane region" description="Helical" evidence="7">
    <location>
        <begin position="665"/>
        <end position="688"/>
    </location>
</feature>
<feature type="coiled-coil region" evidence="6">
    <location>
        <begin position="230"/>
        <end position="396"/>
    </location>
</feature>
<dbReference type="RefSeq" id="WP_091496062.1">
    <property type="nucleotide sequence ID" value="NZ_FODJ01000003.1"/>
</dbReference>
<feature type="transmembrane region" description="Helical" evidence="7">
    <location>
        <begin position="617"/>
        <end position="637"/>
    </location>
</feature>
<feature type="domain" description="ABC3 transporter permease C-terminal" evidence="8">
    <location>
        <begin position="1023"/>
        <end position="1136"/>
    </location>
</feature>
<comment type="subcellular location">
    <subcellularLocation>
        <location evidence="1">Cell membrane</location>
        <topology evidence="1">Multi-pass membrane protein</topology>
    </subcellularLocation>
</comment>
<feature type="coiled-coil region" evidence="6">
    <location>
        <begin position="493"/>
        <end position="524"/>
    </location>
</feature>
<organism evidence="9 10">
    <name type="scientific">Amphibacillus marinus</name>
    <dbReference type="NCBI Taxonomy" id="872970"/>
    <lineage>
        <taxon>Bacteria</taxon>
        <taxon>Bacillati</taxon>
        <taxon>Bacillota</taxon>
        <taxon>Bacilli</taxon>
        <taxon>Bacillales</taxon>
        <taxon>Bacillaceae</taxon>
        <taxon>Amphibacillus</taxon>
    </lineage>
</organism>
<evidence type="ECO:0000259" key="8">
    <source>
        <dbReference type="Pfam" id="PF02687"/>
    </source>
</evidence>
<keyword evidence="6" id="KW-0175">Coiled coil</keyword>
<dbReference type="InterPro" id="IPR003838">
    <property type="entry name" value="ABC3_permease_C"/>
</dbReference>
<dbReference type="PANTHER" id="PTHR30287:SF1">
    <property type="entry name" value="INNER MEMBRANE PROTEIN"/>
    <property type="match status" value="1"/>
</dbReference>
<feature type="transmembrane region" description="Helical" evidence="7">
    <location>
        <begin position="20"/>
        <end position="39"/>
    </location>
</feature>
<feature type="coiled-coil region" evidence="6">
    <location>
        <begin position="557"/>
        <end position="591"/>
    </location>
</feature>
<feature type="transmembrane region" description="Helical" evidence="7">
    <location>
        <begin position="1114"/>
        <end position="1132"/>
    </location>
</feature>
<evidence type="ECO:0000256" key="7">
    <source>
        <dbReference type="SAM" id="Phobius"/>
    </source>
</evidence>
<evidence type="ECO:0000256" key="2">
    <source>
        <dbReference type="ARBA" id="ARBA00022475"/>
    </source>
</evidence>
<keyword evidence="10" id="KW-1185">Reference proteome</keyword>
<proteinExistence type="predicted"/>
<name>A0A1H8LG48_9BACI</name>
<feature type="transmembrane region" description="Helical" evidence="7">
    <location>
        <begin position="1073"/>
        <end position="1094"/>
    </location>
</feature>
<gene>
    <name evidence="9" type="ORF">SAMN04488134_103196</name>
</gene>
<dbReference type="Pfam" id="PF02687">
    <property type="entry name" value="FtsX"/>
    <property type="match status" value="2"/>
</dbReference>
<reference evidence="9 10" key="1">
    <citation type="submission" date="2016-10" db="EMBL/GenBank/DDBJ databases">
        <authorList>
            <person name="de Groot N.N."/>
        </authorList>
    </citation>
    <scope>NUCLEOTIDE SEQUENCE [LARGE SCALE GENOMIC DNA]</scope>
    <source>
        <strain evidence="9 10">CGMCC 1.10434</strain>
    </source>
</reference>
<feature type="domain" description="ABC3 transporter permease C-terminal" evidence="8">
    <location>
        <begin position="620"/>
        <end position="734"/>
    </location>
</feature>
<dbReference type="EMBL" id="FODJ01000003">
    <property type="protein sequence ID" value="SEO04130.1"/>
    <property type="molecule type" value="Genomic_DNA"/>
</dbReference>
<keyword evidence="3 7" id="KW-0812">Transmembrane</keyword>
<evidence type="ECO:0000313" key="9">
    <source>
        <dbReference type="EMBL" id="SEO04130.1"/>
    </source>
</evidence>
<dbReference type="STRING" id="872970.SAMN04488134_103196"/>
<keyword evidence="4 7" id="KW-1133">Transmembrane helix</keyword>
<dbReference type="AlphaFoldDB" id="A0A1H8LG48"/>
<protein>
    <submittedName>
        <fullName evidence="9">Putative ABC transport system permease protein</fullName>
    </submittedName>
</protein>
<dbReference type="GO" id="GO:0005886">
    <property type="term" value="C:plasma membrane"/>
    <property type="evidence" value="ECO:0007669"/>
    <property type="project" value="UniProtKB-SubCell"/>
</dbReference>
<evidence type="ECO:0000256" key="3">
    <source>
        <dbReference type="ARBA" id="ARBA00022692"/>
    </source>
</evidence>
<feature type="transmembrane region" description="Helical" evidence="7">
    <location>
        <begin position="786"/>
        <end position="806"/>
    </location>
</feature>
<dbReference type="Gene3D" id="1.10.287.620">
    <property type="entry name" value="Helix Hairpins"/>
    <property type="match status" value="1"/>
</dbReference>
<dbReference type="OrthoDB" id="5137249at2"/>
<feature type="transmembrane region" description="Helical" evidence="7">
    <location>
        <begin position="1017"/>
        <end position="1039"/>
    </location>
</feature>
<accession>A0A1H8LG48</accession>
<dbReference type="Proteomes" id="UP000199300">
    <property type="component" value="Unassembled WGS sequence"/>
</dbReference>
<keyword evidence="5 7" id="KW-0472">Membrane</keyword>
<dbReference type="InterPro" id="IPR038766">
    <property type="entry name" value="Membrane_comp_ABC_pdt"/>
</dbReference>
<evidence type="ECO:0000313" key="10">
    <source>
        <dbReference type="Proteomes" id="UP000199300"/>
    </source>
</evidence>
<evidence type="ECO:0000256" key="6">
    <source>
        <dbReference type="SAM" id="Coils"/>
    </source>
</evidence>
<dbReference type="PANTHER" id="PTHR30287">
    <property type="entry name" value="MEMBRANE COMPONENT OF PREDICTED ABC SUPERFAMILY METABOLITE UPTAKE TRANSPORTER"/>
    <property type="match status" value="1"/>
</dbReference>
<evidence type="ECO:0000256" key="1">
    <source>
        <dbReference type="ARBA" id="ARBA00004651"/>
    </source>
</evidence>
<evidence type="ECO:0000256" key="4">
    <source>
        <dbReference type="ARBA" id="ARBA00022989"/>
    </source>
</evidence>
<evidence type="ECO:0000256" key="5">
    <source>
        <dbReference type="ARBA" id="ARBA00023136"/>
    </source>
</evidence>
<keyword evidence="2" id="KW-1003">Cell membrane</keyword>
<feature type="transmembrane region" description="Helical" evidence="7">
    <location>
        <begin position="710"/>
        <end position="733"/>
    </location>
</feature>
<sequence length="1149" mass="128451">MAKKAALRKLIIKEIWTSKARFFSILILIFLGVGFFSGLQATGPNMKNTADQYFEQYNLHDFHVQSTMGLEEEELELIAGHSGVEQIEAGYSRDVLAGESRLVMKLIGYRDDLEINQYVVNNGRLPEHSGEIALDNHESIRALYSIGDEITIYPENSDTDLTEDFNQTTFEVVGFVTSPRFITEESRGQTSIGRGNLDAFAVILEDDFDLPVYTDLFAKFTKLSGESMYSEDYQNLAAQYKSEIESELDEYGPERIAEIREEAEEELAEAEAEIADGRTELAEAKKELNDARQELDEGWTELEDGENELAQARQDLEQGEQEYKDGLATFEREIADGERQLAEGRTELENQQPVVEESRRELEQGEAELASARREIEAQLELLTTQQAEVNRLRTELTELFEVPVDVIPEETQAEIVQETATISLGEQTLANLLQAYFAGELPADPIQAGLSQLEAELSGGITQLNEGLNEVEEGEAEVAAGRAELEAGQADLDAARQLIAEQQGRLERERASAEAELAAARRELDQGWRDYESGRVELEDARQTLTDGEIEYEAGLATFEAEQADAIAEIEEGEAEIAEARAELADLEEPTYYSATRHDIGAMVEYADNAGRLSDLASIFPVVFFAIAALVTLTTITRMIEEQRGEIGTFKALGYSNLAVSLKFYVYAISASAVGTIVGLLFGYLILPQIIFNAYRMLYNLPDIELSNYWLYTLISAGISLFSTVLTAWYVLRVDLKSHPAVLMRPRAPKSGKRILLERITPIWNRLNFIEKVTARNLFRYKQRMLMTVLGIAGCAALIVTGFGLKDAVGGMGDLQFGRVIQYDAMVILDQDATDEEASAYNELIEGNAEIEDHLAIYQAQYEVSETGVNTQDVSLIVPLNAEQLPQFIQLRDRVSKESYSLSDQGAVVSEKLADLFSVEPGDSLTITNADNESFEVEIAHITENYTGHYLYMNEAVYHEAIGDEPLESNADLLKYDQDVAWEDQLSEQLMQEEKVVTTTFYGRVIDTFNDSMESLNVVVVVLIVAAAGLAFVVLYNLTNINVSERIRELSTIKVLGFYDGEVTMYIYRENLILTAMGIIVGGFMGRILHVFVLATAAMDNMMFAPDLHWSSYLYAAVLTFIFSSFVMWIMHRKLKGVDMIEALKSNE</sequence>